<feature type="coiled-coil region" evidence="1">
    <location>
        <begin position="111"/>
        <end position="191"/>
    </location>
</feature>
<feature type="domain" description="DUF4142" evidence="3">
    <location>
        <begin position="47"/>
        <end position="183"/>
    </location>
</feature>
<gene>
    <name evidence="4" type="ORF">D1627_03540</name>
</gene>
<evidence type="ECO:0000259" key="3">
    <source>
        <dbReference type="Pfam" id="PF13628"/>
    </source>
</evidence>
<dbReference type="Gene3D" id="1.20.1260.10">
    <property type="match status" value="1"/>
</dbReference>
<keyword evidence="5" id="KW-1185">Reference proteome</keyword>
<keyword evidence="2" id="KW-0732">Signal</keyword>
<accession>A0A399SMA5</accession>
<dbReference type="InterPro" id="IPR025419">
    <property type="entry name" value="DUF4142"/>
</dbReference>
<evidence type="ECO:0000313" key="4">
    <source>
        <dbReference type="EMBL" id="RIJ42925.1"/>
    </source>
</evidence>
<evidence type="ECO:0000256" key="1">
    <source>
        <dbReference type="SAM" id="Coils"/>
    </source>
</evidence>
<organism evidence="4 5">
    <name type="scientific">Pontibacter oryzae</name>
    <dbReference type="NCBI Taxonomy" id="2304593"/>
    <lineage>
        <taxon>Bacteria</taxon>
        <taxon>Pseudomonadati</taxon>
        <taxon>Bacteroidota</taxon>
        <taxon>Cytophagia</taxon>
        <taxon>Cytophagales</taxon>
        <taxon>Hymenobacteraceae</taxon>
        <taxon>Pontibacter</taxon>
    </lineage>
</organism>
<name>A0A399SMA5_9BACT</name>
<dbReference type="RefSeq" id="WP_119430807.1">
    <property type="nucleotide sequence ID" value="NZ_QWGE01000001.1"/>
</dbReference>
<dbReference type="PANTHER" id="PTHR38593:SF1">
    <property type="entry name" value="BLR2558 PROTEIN"/>
    <property type="match status" value="1"/>
</dbReference>
<feature type="chain" id="PRO_5017364846" evidence="2">
    <location>
        <begin position="27"/>
        <end position="199"/>
    </location>
</feature>
<dbReference type="EMBL" id="QWGE01000001">
    <property type="protein sequence ID" value="RIJ42925.1"/>
    <property type="molecule type" value="Genomic_DNA"/>
</dbReference>
<evidence type="ECO:0000256" key="2">
    <source>
        <dbReference type="SAM" id="SignalP"/>
    </source>
</evidence>
<sequence length="199" mass="22081">MKKIGKALGCIAALAMLASCSSGSDSQNNEQAGTVVVATDSTLTEDNQELLAFAARNNMLQIELGRLATAHGASENVKTFGQELITWYSDKQQELQTLAQQYNITLPQQLADDQSEQLKELREANAREFDQAYWDSVIEAQKEAVDEFDDELKRVEDTNASAFSIWARNTLQELRAQLVQAEAHELELKNRDGGITESL</sequence>
<proteinExistence type="predicted"/>
<dbReference type="PROSITE" id="PS51257">
    <property type="entry name" value="PROKAR_LIPOPROTEIN"/>
    <property type="match status" value="1"/>
</dbReference>
<protein>
    <submittedName>
        <fullName evidence="4">DUF4142 domain-containing protein</fullName>
    </submittedName>
</protein>
<dbReference type="OrthoDB" id="850980at2"/>
<keyword evidence="1" id="KW-0175">Coiled coil</keyword>
<comment type="caution">
    <text evidence="4">The sequence shown here is derived from an EMBL/GenBank/DDBJ whole genome shotgun (WGS) entry which is preliminary data.</text>
</comment>
<dbReference type="Proteomes" id="UP000266005">
    <property type="component" value="Unassembled WGS sequence"/>
</dbReference>
<reference evidence="5" key="1">
    <citation type="submission" date="2018-08" db="EMBL/GenBank/DDBJ databases">
        <title>Mucilaginibacter sp. MYSH2.</title>
        <authorList>
            <person name="Seo T."/>
        </authorList>
    </citation>
    <scope>NUCLEOTIDE SEQUENCE [LARGE SCALE GENOMIC DNA]</scope>
    <source>
        <strain evidence="5">KIRAN</strain>
    </source>
</reference>
<feature type="signal peptide" evidence="2">
    <location>
        <begin position="1"/>
        <end position="26"/>
    </location>
</feature>
<dbReference type="Pfam" id="PF13628">
    <property type="entry name" value="DUF4142"/>
    <property type="match status" value="1"/>
</dbReference>
<dbReference type="PANTHER" id="PTHR38593">
    <property type="entry name" value="BLR2558 PROTEIN"/>
    <property type="match status" value="1"/>
</dbReference>
<dbReference type="InterPro" id="IPR012347">
    <property type="entry name" value="Ferritin-like"/>
</dbReference>
<evidence type="ECO:0000313" key="5">
    <source>
        <dbReference type="Proteomes" id="UP000266005"/>
    </source>
</evidence>
<dbReference type="AlphaFoldDB" id="A0A399SMA5"/>